<comment type="catalytic activity">
    <reaction evidence="13">
        <text>alpha-D-mannose 1-phosphate = D-mannose 6-phosphate</text>
        <dbReference type="Rhea" id="RHEA:11140"/>
        <dbReference type="ChEBI" id="CHEBI:58409"/>
        <dbReference type="ChEBI" id="CHEBI:58735"/>
        <dbReference type="EC" id="5.4.2.8"/>
    </reaction>
</comment>
<dbReference type="InterPro" id="IPR023214">
    <property type="entry name" value="HAD_sf"/>
</dbReference>
<dbReference type="GO" id="GO:0009298">
    <property type="term" value="P:GDP-mannose biosynthetic process"/>
    <property type="evidence" value="ECO:0007669"/>
    <property type="project" value="UniProtKB-UniPathway"/>
</dbReference>
<dbReference type="NCBIfam" id="TIGR01484">
    <property type="entry name" value="HAD-SF-IIB"/>
    <property type="match status" value="1"/>
</dbReference>
<dbReference type="EC" id="5.4.2.8" evidence="5 13"/>
<evidence type="ECO:0000256" key="13">
    <source>
        <dbReference type="RuleBase" id="RU361118"/>
    </source>
</evidence>
<comment type="caution">
    <text evidence="14">The sequence shown here is derived from an EMBL/GenBank/DDBJ whole genome shotgun (WGS) entry which is preliminary data.</text>
</comment>
<dbReference type="GO" id="GO:0046872">
    <property type="term" value="F:metal ion binding"/>
    <property type="evidence" value="ECO:0007669"/>
    <property type="project" value="UniProtKB-KW"/>
</dbReference>
<protein>
    <recommendedName>
        <fullName evidence="5 13">Phosphomannomutase</fullName>
        <ecNumber evidence="5 13">5.4.2.8</ecNumber>
    </recommendedName>
</protein>
<dbReference type="FunFam" id="3.30.1240.20:FF:000001">
    <property type="entry name" value="Phosphomannomutase"/>
    <property type="match status" value="1"/>
</dbReference>
<dbReference type="InterPro" id="IPR006379">
    <property type="entry name" value="HAD-SF_hydro_IIB"/>
</dbReference>
<comment type="subunit">
    <text evidence="4 13">Homodimer.</text>
</comment>
<keyword evidence="8 12" id="KW-0460">Magnesium</keyword>
<dbReference type="CDD" id="cd02585">
    <property type="entry name" value="HAD_PMM"/>
    <property type="match status" value="1"/>
</dbReference>
<evidence type="ECO:0000256" key="12">
    <source>
        <dbReference type="PIRSR" id="PIRSR605002-3"/>
    </source>
</evidence>
<dbReference type="Proteomes" id="UP000198406">
    <property type="component" value="Unassembled WGS sequence"/>
</dbReference>
<dbReference type="PANTHER" id="PTHR10466">
    <property type="entry name" value="PHOSPHOMANNOMUTASE"/>
    <property type="match status" value="1"/>
</dbReference>
<feature type="binding site" evidence="12">
    <location>
        <position position="229"/>
    </location>
    <ligand>
        <name>Mg(2+)</name>
        <dbReference type="ChEBI" id="CHEBI:18420"/>
        <label>1</label>
    </ligand>
</feature>
<evidence type="ECO:0000256" key="3">
    <source>
        <dbReference type="ARBA" id="ARBA00009736"/>
    </source>
</evidence>
<evidence type="ECO:0000256" key="6">
    <source>
        <dbReference type="ARBA" id="ARBA00022490"/>
    </source>
</evidence>
<evidence type="ECO:0000256" key="5">
    <source>
        <dbReference type="ARBA" id="ARBA00012730"/>
    </source>
</evidence>
<feature type="binding site" evidence="11">
    <location>
        <position position="126"/>
    </location>
    <ligand>
        <name>alpha-D-mannose 1-phosphate</name>
        <dbReference type="ChEBI" id="CHEBI:58409"/>
    </ligand>
</feature>
<evidence type="ECO:0000313" key="14">
    <source>
        <dbReference type="EMBL" id="GAX28761.1"/>
    </source>
</evidence>
<dbReference type="FunCoup" id="A0A1Z5KRY7">
    <property type="interactions" value="473"/>
</dbReference>
<dbReference type="OrthoDB" id="10264771at2759"/>
<dbReference type="InParanoid" id="A0A1Z5KRY7"/>
<dbReference type="InterPro" id="IPR043169">
    <property type="entry name" value="PMM_cap"/>
</dbReference>
<dbReference type="GO" id="GO:0005829">
    <property type="term" value="C:cytosol"/>
    <property type="evidence" value="ECO:0007669"/>
    <property type="project" value="TreeGrafter"/>
</dbReference>
<evidence type="ECO:0000313" key="15">
    <source>
        <dbReference type="Proteomes" id="UP000198406"/>
    </source>
</evidence>
<evidence type="ECO:0000256" key="8">
    <source>
        <dbReference type="ARBA" id="ARBA00022842"/>
    </source>
</evidence>
<feature type="binding site" evidence="11">
    <location>
        <position position="137"/>
    </location>
    <ligand>
        <name>alpha-D-mannose 1-phosphate</name>
        <dbReference type="ChEBI" id="CHEBI:58409"/>
    </ligand>
</feature>
<feature type="binding site" evidence="12">
    <location>
        <position position="17"/>
    </location>
    <ligand>
        <name>Mg(2+)</name>
        <dbReference type="ChEBI" id="CHEBI:18420"/>
        <label>1</label>
    </ligand>
</feature>
<evidence type="ECO:0000256" key="4">
    <source>
        <dbReference type="ARBA" id="ARBA00011738"/>
    </source>
</evidence>
<evidence type="ECO:0000256" key="10">
    <source>
        <dbReference type="PIRSR" id="PIRSR605002-1"/>
    </source>
</evidence>
<dbReference type="GO" id="GO:0004615">
    <property type="term" value="F:phosphomannomutase activity"/>
    <property type="evidence" value="ECO:0007669"/>
    <property type="project" value="UniProtKB-EC"/>
</dbReference>
<comment type="subcellular location">
    <subcellularLocation>
        <location evidence="1 13">Cytoplasm</location>
    </subcellularLocation>
</comment>
<feature type="binding site" evidence="12">
    <location>
        <position position="212"/>
    </location>
    <ligand>
        <name>Mg(2+)</name>
        <dbReference type="ChEBI" id="CHEBI:18420"/>
        <label>1</label>
    </ligand>
</feature>
<dbReference type="InterPro" id="IPR005002">
    <property type="entry name" value="PMM"/>
</dbReference>
<dbReference type="UniPathway" id="UPA00126">
    <property type="reaction ID" value="UER00424"/>
</dbReference>
<dbReference type="PANTHER" id="PTHR10466:SF0">
    <property type="entry name" value="PHOSPHOMANNOMUTASE"/>
    <property type="match status" value="1"/>
</dbReference>
<comment type="cofactor">
    <cofactor evidence="12">
        <name>Mg(2+)</name>
        <dbReference type="ChEBI" id="CHEBI:18420"/>
    </cofactor>
</comment>
<dbReference type="SFLD" id="SFLDG01143">
    <property type="entry name" value="C2.B.3:_Phosphomannomutase_Lik"/>
    <property type="match status" value="1"/>
</dbReference>
<accession>A0A1Z5KRY7</accession>
<comment type="similarity">
    <text evidence="3 13">Belongs to the eukaryotic PMM family.</text>
</comment>
<evidence type="ECO:0000256" key="9">
    <source>
        <dbReference type="ARBA" id="ARBA00023235"/>
    </source>
</evidence>
<dbReference type="Gene3D" id="3.40.50.1000">
    <property type="entry name" value="HAD superfamily/HAD-like"/>
    <property type="match status" value="1"/>
</dbReference>
<reference evidence="14 15" key="1">
    <citation type="journal article" date="2015" name="Plant Cell">
        <title>Oil accumulation by the oleaginous diatom Fistulifera solaris as revealed by the genome and transcriptome.</title>
        <authorList>
            <person name="Tanaka T."/>
            <person name="Maeda Y."/>
            <person name="Veluchamy A."/>
            <person name="Tanaka M."/>
            <person name="Abida H."/>
            <person name="Marechal E."/>
            <person name="Bowler C."/>
            <person name="Muto M."/>
            <person name="Sunaga Y."/>
            <person name="Tanaka M."/>
            <person name="Yoshino T."/>
            <person name="Taniguchi T."/>
            <person name="Fukuda Y."/>
            <person name="Nemoto M."/>
            <person name="Matsumoto M."/>
            <person name="Wong P.S."/>
            <person name="Aburatani S."/>
            <person name="Fujibuchi W."/>
        </authorList>
    </citation>
    <scope>NUCLEOTIDE SEQUENCE [LARGE SCALE GENOMIC DNA]</scope>
    <source>
        <strain evidence="14 15">JPCC DA0580</strain>
    </source>
</reference>
<dbReference type="AlphaFoldDB" id="A0A1Z5KRY7"/>
<evidence type="ECO:0000256" key="7">
    <source>
        <dbReference type="ARBA" id="ARBA00022723"/>
    </source>
</evidence>
<evidence type="ECO:0000256" key="11">
    <source>
        <dbReference type="PIRSR" id="PIRSR605002-2"/>
    </source>
</evidence>
<dbReference type="GO" id="GO:0006487">
    <property type="term" value="P:protein N-linked glycosylation"/>
    <property type="evidence" value="ECO:0007669"/>
    <property type="project" value="TreeGrafter"/>
</dbReference>
<proteinExistence type="inferred from homology"/>
<feature type="binding site" evidence="11">
    <location>
        <position position="144"/>
    </location>
    <ligand>
        <name>alpha-D-mannose 1-phosphate</name>
        <dbReference type="ChEBI" id="CHEBI:58409"/>
    </ligand>
</feature>
<feature type="binding site" evidence="12">
    <location>
        <position position="15"/>
    </location>
    <ligand>
        <name>Mg(2+)</name>
        <dbReference type="ChEBI" id="CHEBI:18420"/>
        <label>1</label>
    </ligand>
</feature>
<keyword evidence="9 13" id="KW-0413">Isomerase</keyword>
<dbReference type="SUPFAM" id="SSF56784">
    <property type="entry name" value="HAD-like"/>
    <property type="match status" value="1"/>
</dbReference>
<comment type="pathway">
    <text evidence="2 13">Nucleotide-sugar biosynthesis; GDP-alpha-D-mannose biosynthesis; alpha-D-mannose 1-phosphate from D-fructose 6-phosphate: step 2/2.</text>
</comment>
<dbReference type="SFLD" id="SFLDS00003">
    <property type="entry name" value="Haloacid_Dehalogenase"/>
    <property type="match status" value="1"/>
</dbReference>
<keyword evidence="7 12" id="KW-0479">Metal-binding</keyword>
<dbReference type="Gene3D" id="3.30.1240.20">
    <property type="match status" value="1"/>
</dbReference>
<evidence type="ECO:0000256" key="2">
    <source>
        <dbReference type="ARBA" id="ARBA00004699"/>
    </source>
</evidence>
<dbReference type="EMBL" id="BDSP01000279">
    <property type="protein sequence ID" value="GAX28761.1"/>
    <property type="molecule type" value="Genomic_DNA"/>
</dbReference>
<sequence length="250" mass="28626">MAAIIENPRILALFDVDGTLTIPRGEITPEMMAFMKDLSKKITVGIVGGSDLPKQQEQLGNGIVNDFPWNFSQNGLVAYKNGELQEVQTLSKFLGEDNVKRIVNWVMKYLADLDIPVKRGTFIEFRSGMFNISPIGRNCSREERDEYEVFDLKHNVRKNMVEAMKKEFADLGLTYSIGGQISFDVFPNGWDKTYCLRFLKEEDYDEIHFFGDKTFEGGNDFEIFTHNRTIGHTVTSPDDTREQCTKLFMS</sequence>
<dbReference type="SFLD" id="SFLDG01140">
    <property type="entry name" value="C2.B:_Phosphomannomutase_and_P"/>
    <property type="match status" value="1"/>
</dbReference>
<keyword evidence="6 13" id="KW-0963">Cytoplasm</keyword>
<gene>
    <name evidence="14" type="ORF">FisN_25Lh182</name>
</gene>
<comment type="function">
    <text evidence="13">Involved in the synthesis of the GDP-mannose and dolichol-phosphate-mannose required for a number of critical mannosyl transfer reactions.</text>
</comment>
<feature type="binding site" evidence="11">
    <location>
        <position position="184"/>
    </location>
    <ligand>
        <name>alpha-D-mannose 1-phosphate</name>
        <dbReference type="ChEBI" id="CHEBI:58409"/>
    </ligand>
</feature>
<dbReference type="Pfam" id="PF03332">
    <property type="entry name" value="PMM"/>
    <property type="match status" value="1"/>
</dbReference>
<feature type="binding site" evidence="12">
    <location>
        <position position="224"/>
    </location>
    <ligand>
        <name>Mg(2+)</name>
        <dbReference type="ChEBI" id="CHEBI:18420"/>
        <label>1</label>
    </ligand>
</feature>
<feature type="active site" description="Proton donor/acceptor" evidence="10">
    <location>
        <position position="17"/>
    </location>
</feature>
<dbReference type="GO" id="GO:0006013">
    <property type="term" value="P:mannose metabolic process"/>
    <property type="evidence" value="ECO:0007669"/>
    <property type="project" value="TreeGrafter"/>
</dbReference>
<dbReference type="SFLD" id="SFLDF00445">
    <property type="entry name" value="alpha-phosphomannomutase"/>
    <property type="match status" value="1"/>
</dbReference>
<feature type="binding site" evidence="11">
    <location>
        <position position="182"/>
    </location>
    <ligand>
        <name>alpha-D-mannose 1-phosphate</name>
        <dbReference type="ChEBI" id="CHEBI:58409"/>
    </ligand>
</feature>
<dbReference type="InterPro" id="IPR036412">
    <property type="entry name" value="HAD-like_sf"/>
</dbReference>
<organism evidence="14 15">
    <name type="scientific">Fistulifera solaris</name>
    <name type="common">Oleaginous diatom</name>
    <dbReference type="NCBI Taxonomy" id="1519565"/>
    <lineage>
        <taxon>Eukaryota</taxon>
        <taxon>Sar</taxon>
        <taxon>Stramenopiles</taxon>
        <taxon>Ochrophyta</taxon>
        <taxon>Bacillariophyta</taxon>
        <taxon>Bacillariophyceae</taxon>
        <taxon>Bacillariophycidae</taxon>
        <taxon>Naviculales</taxon>
        <taxon>Naviculaceae</taxon>
        <taxon>Fistulifera</taxon>
    </lineage>
</organism>
<name>A0A1Z5KRY7_FISSO</name>
<evidence type="ECO:0000256" key="1">
    <source>
        <dbReference type="ARBA" id="ARBA00004496"/>
    </source>
</evidence>
<feature type="active site" description="Nucleophile" evidence="10">
    <location>
        <position position="15"/>
    </location>
</feature>
<keyword evidence="15" id="KW-1185">Reference proteome</keyword>
<feature type="binding site" evidence="11">
    <location>
        <position position="24"/>
    </location>
    <ligand>
        <name>alpha-D-mannose 1-phosphate</name>
        <dbReference type="ChEBI" id="CHEBI:58409"/>
    </ligand>
</feature>